<dbReference type="InterPro" id="IPR029056">
    <property type="entry name" value="Ribokinase-like"/>
</dbReference>
<evidence type="ECO:0000259" key="3">
    <source>
        <dbReference type="Pfam" id="PF00294"/>
    </source>
</evidence>
<dbReference type="GO" id="GO:0016301">
    <property type="term" value="F:kinase activity"/>
    <property type="evidence" value="ECO:0007669"/>
    <property type="project" value="UniProtKB-KW"/>
</dbReference>
<name>A0AAU7AQ50_9ACTN</name>
<dbReference type="Pfam" id="PF00294">
    <property type="entry name" value="PfkB"/>
    <property type="match status" value="1"/>
</dbReference>
<sequence length="310" mass="32947">MSLTVVGSIAYDGVKTPAGERERMLGGAATHFALAASFFDDVRVVGPVGDDFDDASWATLRTRGTITDDVEHIAGGKTFFWKGVYGDNLNSRETLVTDLNVFETFEPKLSDAARACDVLFLANIQPDLQFGVLQQCEGARFTALDSMDLWINIARESLERTIKAVDCLILNDEELEMLTGKATTLAAATELLGWGLKAVVAKQGKYGAQLYTPEGTFALPAYPLAAVTDPTGAGDSFAGGFVGSIAAAGGEVTHDVLVRAMAYGTALASFNVEEFGTERVERLTGAEIDERIATLEQITALTGSAVTLKA</sequence>
<gene>
    <name evidence="4" type="ORF">DSM112329_00557</name>
</gene>
<dbReference type="KEGG" id="parq:DSM112329_00557"/>
<evidence type="ECO:0000313" key="4">
    <source>
        <dbReference type="EMBL" id="XAY03737.1"/>
    </source>
</evidence>
<keyword evidence="2" id="KW-0418">Kinase</keyword>
<dbReference type="InterPro" id="IPR002173">
    <property type="entry name" value="Carboh/pur_kinase_PfkB_CS"/>
</dbReference>
<organism evidence="4">
    <name type="scientific">Paraconexibacter sp. AEG42_29</name>
    <dbReference type="NCBI Taxonomy" id="2997339"/>
    <lineage>
        <taxon>Bacteria</taxon>
        <taxon>Bacillati</taxon>
        <taxon>Actinomycetota</taxon>
        <taxon>Thermoleophilia</taxon>
        <taxon>Solirubrobacterales</taxon>
        <taxon>Paraconexibacteraceae</taxon>
        <taxon>Paraconexibacter</taxon>
    </lineage>
</organism>
<dbReference type="AlphaFoldDB" id="A0AAU7AQ50"/>
<protein>
    <recommendedName>
        <fullName evidence="3">Carbohydrate kinase PfkB domain-containing protein</fullName>
    </recommendedName>
</protein>
<feature type="domain" description="Carbohydrate kinase PfkB" evidence="3">
    <location>
        <begin position="18"/>
        <end position="278"/>
    </location>
</feature>
<dbReference type="EMBL" id="CP114014">
    <property type="protein sequence ID" value="XAY03737.1"/>
    <property type="molecule type" value="Genomic_DNA"/>
</dbReference>
<keyword evidence="1" id="KW-0808">Transferase</keyword>
<dbReference type="PANTHER" id="PTHR10584">
    <property type="entry name" value="SUGAR KINASE"/>
    <property type="match status" value="1"/>
</dbReference>
<dbReference type="Gene3D" id="3.40.1190.20">
    <property type="match status" value="1"/>
</dbReference>
<dbReference type="GO" id="GO:0005829">
    <property type="term" value="C:cytosol"/>
    <property type="evidence" value="ECO:0007669"/>
    <property type="project" value="TreeGrafter"/>
</dbReference>
<evidence type="ECO:0000256" key="1">
    <source>
        <dbReference type="ARBA" id="ARBA00022679"/>
    </source>
</evidence>
<proteinExistence type="predicted"/>
<dbReference type="RefSeq" id="WP_354700289.1">
    <property type="nucleotide sequence ID" value="NZ_CP114014.1"/>
</dbReference>
<accession>A0AAU7AQ50</accession>
<dbReference type="SUPFAM" id="SSF53613">
    <property type="entry name" value="Ribokinase-like"/>
    <property type="match status" value="1"/>
</dbReference>
<dbReference type="PANTHER" id="PTHR10584:SF166">
    <property type="entry name" value="RIBOKINASE"/>
    <property type="match status" value="1"/>
</dbReference>
<dbReference type="InterPro" id="IPR011611">
    <property type="entry name" value="PfkB_dom"/>
</dbReference>
<dbReference type="PROSITE" id="PS00584">
    <property type="entry name" value="PFKB_KINASES_2"/>
    <property type="match status" value="1"/>
</dbReference>
<reference evidence="4" key="1">
    <citation type="submission" date="2022-12" db="EMBL/GenBank/DDBJ databases">
        <title>Paraconexibacter alkalitolerans sp. nov. and Baekduia alba sp. nov., isolated from soil and emended description of the genera Paraconexibacter (Chun et al., 2020) and Baekduia (An et al., 2020).</title>
        <authorList>
            <person name="Vieira S."/>
            <person name="Huber K.J."/>
            <person name="Geppert A."/>
            <person name="Wolf J."/>
            <person name="Neumann-Schaal M."/>
            <person name="Muesken M."/>
            <person name="Overmann J."/>
        </authorList>
    </citation>
    <scope>NUCLEOTIDE SEQUENCE</scope>
    <source>
        <strain evidence="4">AEG42_29</strain>
    </source>
</reference>
<evidence type="ECO:0000256" key="2">
    <source>
        <dbReference type="ARBA" id="ARBA00022777"/>
    </source>
</evidence>